<name>A0A1S1HY89_PROST</name>
<reference evidence="1 2" key="1">
    <citation type="submission" date="2016-03" db="EMBL/GenBank/DDBJ databases">
        <title>Genome sequence of Providencia stuartii strain, isolated from the salivary glands of larval Lucilia sericata.</title>
        <authorList>
            <person name="Yuan Y."/>
            <person name="Zhang Y."/>
            <person name="Fu S."/>
            <person name="Crippen T.L."/>
            <person name="Visi D."/>
            <person name="Benbow M.E."/>
            <person name="Allen M."/>
            <person name="Tomberlin J.K."/>
            <person name="Sze S.-H."/>
            <person name="Tarone A.M."/>
        </authorList>
    </citation>
    <scope>NUCLEOTIDE SEQUENCE [LARGE SCALE GENOMIC DNA]</scope>
    <source>
        <strain evidence="1 2">Crippen</strain>
    </source>
</reference>
<dbReference type="OrthoDB" id="6440789at2"/>
<organism evidence="1 2">
    <name type="scientific">Providencia stuartii</name>
    <dbReference type="NCBI Taxonomy" id="588"/>
    <lineage>
        <taxon>Bacteria</taxon>
        <taxon>Pseudomonadati</taxon>
        <taxon>Pseudomonadota</taxon>
        <taxon>Gammaproteobacteria</taxon>
        <taxon>Enterobacterales</taxon>
        <taxon>Morganellaceae</taxon>
        <taxon>Providencia</taxon>
    </lineage>
</organism>
<keyword evidence="2" id="KW-1185">Reference proteome</keyword>
<accession>A0A1S1HY89</accession>
<evidence type="ECO:0008006" key="3">
    <source>
        <dbReference type="Google" id="ProtNLM"/>
    </source>
</evidence>
<evidence type="ECO:0000313" key="1">
    <source>
        <dbReference type="EMBL" id="OHT25320.1"/>
    </source>
</evidence>
<dbReference type="AlphaFoldDB" id="A0A1S1HY89"/>
<evidence type="ECO:0000313" key="2">
    <source>
        <dbReference type="Proteomes" id="UP000179588"/>
    </source>
</evidence>
<sequence length="319" mass="36462">MFSTPEETFEWYANELRKISELSARYFLDDPYCKQGYRSEINEVIRLIRADFNIALYNNKARYQRIDGARDWVKENMGSTGNWPELYKYTEEIKLEYESEKLAYSQLRKASKELYDATRSYFGEGWLFYSDKSLDILGGAIQTTMGAFTFYVGKKIGSKGMKTSGTISMAYGGGRLYQGISDITYELSDGELNLGGDPTKFLIEQSVSALGGDSITAKKVYYDIDFVNNIYVGFAAFKIIDPKKRTEIKNLPMETPNGLRKVGIFARNFPDNVGFRIVKWTSENYKRKLALGNKPMLLYAATTSIIKLKLILELNQDKK</sequence>
<dbReference type="EMBL" id="LVIE01000046">
    <property type="protein sequence ID" value="OHT25320.1"/>
    <property type="molecule type" value="Genomic_DNA"/>
</dbReference>
<proteinExistence type="predicted"/>
<dbReference type="RefSeq" id="WP_070925624.1">
    <property type="nucleotide sequence ID" value="NZ_VAUE01000003.1"/>
</dbReference>
<dbReference type="Proteomes" id="UP000179588">
    <property type="component" value="Unassembled WGS sequence"/>
</dbReference>
<comment type="caution">
    <text evidence="1">The sequence shown here is derived from an EMBL/GenBank/DDBJ whole genome shotgun (WGS) entry which is preliminary data.</text>
</comment>
<gene>
    <name evidence="1" type="ORF">A3Q29_14615</name>
</gene>
<protein>
    <recommendedName>
        <fullName evidence="3">DUF4225 domain-containing protein</fullName>
    </recommendedName>
</protein>